<dbReference type="EMBL" id="JAGTJS010000009">
    <property type="protein sequence ID" value="KAH7258304.1"/>
    <property type="molecule type" value="Genomic_DNA"/>
</dbReference>
<evidence type="ECO:0000313" key="3">
    <source>
        <dbReference type="Proteomes" id="UP000736672"/>
    </source>
</evidence>
<keyword evidence="1" id="KW-0732">Signal</keyword>
<keyword evidence="3" id="KW-1185">Reference proteome</keyword>
<organism evidence="2 3">
    <name type="scientific">Fusarium solani</name>
    <name type="common">Filamentous fungus</name>
    <dbReference type="NCBI Taxonomy" id="169388"/>
    <lineage>
        <taxon>Eukaryota</taxon>
        <taxon>Fungi</taxon>
        <taxon>Dikarya</taxon>
        <taxon>Ascomycota</taxon>
        <taxon>Pezizomycotina</taxon>
        <taxon>Sordariomycetes</taxon>
        <taxon>Hypocreomycetidae</taxon>
        <taxon>Hypocreales</taxon>
        <taxon>Nectriaceae</taxon>
        <taxon>Fusarium</taxon>
        <taxon>Fusarium solani species complex</taxon>
    </lineage>
</organism>
<comment type="caution">
    <text evidence="2">The sequence shown here is derived from an EMBL/GenBank/DDBJ whole genome shotgun (WGS) entry which is preliminary data.</text>
</comment>
<dbReference type="Gene3D" id="2.60.120.260">
    <property type="entry name" value="Galactose-binding domain-like"/>
    <property type="match status" value="1"/>
</dbReference>
<reference evidence="2" key="1">
    <citation type="journal article" date="2021" name="Nat. Commun.">
        <title>Genetic determinants of endophytism in the Arabidopsis root mycobiome.</title>
        <authorList>
            <person name="Mesny F."/>
            <person name="Miyauchi S."/>
            <person name="Thiergart T."/>
            <person name="Pickel B."/>
            <person name="Atanasova L."/>
            <person name="Karlsson M."/>
            <person name="Huettel B."/>
            <person name="Barry K.W."/>
            <person name="Haridas S."/>
            <person name="Chen C."/>
            <person name="Bauer D."/>
            <person name="Andreopoulos W."/>
            <person name="Pangilinan J."/>
            <person name="LaButti K."/>
            <person name="Riley R."/>
            <person name="Lipzen A."/>
            <person name="Clum A."/>
            <person name="Drula E."/>
            <person name="Henrissat B."/>
            <person name="Kohler A."/>
            <person name="Grigoriev I.V."/>
            <person name="Martin F.M."/>
            <person name="Hacquard S."/>
        </authorList>
    </citation>
    <scope>NUCLEOTIDE SEQUENCE</scope>
    <source>
        <strain evidence="2">FSSC 5 MPI-SDFR-AT-0091</strain>
    </source>
</reference>
<gene>
    <name evidence="2" type="ORF">B0J15DRAFT_583052</name>
</gene>
<name>A0A9P9HIN3_FUSSL</name>
<accession>A0A9P9HIN3</accession>
<evidence type="ECO:0000256" key="1">
    <source>
        <dbReference type="SAM" id="SignalP"/>
    </source>
</evidence>
<protein>
    <submittedName>
        <fullName evidence="2">Uncharacterized protein</fullName>
    </submittedName>
</protein>
<evidence type="ECO:0000313" key="2">
    <source>
        <dbReference type="EMBL" id="KAH7258304.1"/>
    </source>
</evidence>
<dbReference type="AlphaFoldDB" id="A0A9P9HIN3"/>
<dbReference type="OrthoDB" id="4979704at2759"/>
<dbReference type="Proteomes" id="UP000736672">
    <property type="component" value="Unassembled WGS sequence"/>
</dbReference>
<sequence length="264" mass="29180">MVQITILAVLAAFAFTGVDAGLHNPLECLIEAFCPHTEDPAHPPVQTTKAAAAAVRDVWSLKASTPEYTKTAPPPEKDLDPECYNVKNPGFEDATLSPWKVSDPRSIKVQTSRGRYQAQSGRKFLYVSLHLSLALSLTRRDSRFTVNDPKVELSISQQLHGLEPGNHWINWADTWTEKNNTGASECTIKIKLDDEVILEDHHWVLDPFYWGGGSFIKKIASPDPVLSFNFLCPDAPSGGVEFLMDDITVYPIGTNCNGEEVSDL</sequence>
<feature type="signal peptide" evidence="1">
    <location>
        <begin position="1"/>
        <end position="20"/>
    </location>
</feature>
<feature type="chain" id="PRO_5040471866" evidence="1">
    <location>
        <begin position="21"/>
        <end position="264"/>
    </location>
</feature>
<proteinExistence type="predicted"/>